<dbReference type="GO" id="GO:0031177">
    <property type="term" value="F:phosphopantetheine binding"/>
    <property type="evidence" value="ECO:0007669"/>
    <property type="project" value="TreeGrafter"/>
</dbReference>
<dbReference type="InterPro" id="IPR042099">
    <property type="entry name" value="ANL_N_sf"/>
</dbReference>
<protein>
    <submittedName>
        <fullName evidence="2">Putative non-ribosomal peptide synthetase adenylation domain protein</fullName>
    </submittedName>
</protein>
<dbReference type="Proteomes" id="UP000007076">
    <property type="component" value="Chromosome"/>
</dbReference>
<reference evidence="2 3" key="1">
    <citation type="journal article" date="2010" name="DNA Res.">
        <title>Genome sequence of Kitasatospora setae NBRC 14216T: an evolutionary snapshot of the family Streptomycetaceae.</title>
        <authorList>
            <person name="Ichikawa N."/>
            <person name="Oguchi A."/>
            <person name="Ikeda H."/>
            <person name="Ishikawa J."/>
            <person name="Kitani S."/>
            <person name="Watanabe Y."/>
            <person name="Nakamura S."/>
            <person name="Katano Y."/>
            <person name="Kishi E."/>
            <person name="Sasagawa M."/>
            <person name="Ankai A."/>
            <person name="Fukui S."/>
            <person name="Hashimoto Y."/>
            <person name="Kamata S."/>
            <person name="Otoguro M."/>
            <person name="Tanikawa S."/>
            <person name="Nihira T."/>
            <person name="Horinouchi S."/>
            <person name="Ohnishi Y."/>
            <person name="Hayakawa M."/>
            <person name="Kuzuyama T."/>
            <person name="Arisawa A."/>
            <person name="Nomoto F."/>
            <person name="Miura H."/>
            <person name="Takahashi Y."/>
            <person name="Fujita N."/>
        </authorList>
    </citation>
    <scope>NUCLEOTIDE SEQUENCE [LARGE SCALE GENOMIC DNA]</scope>
    <source>
        <strain evidence="3">ATCC 33774 / DSM 43861 / JCM 3304 / KCC A-0304 / NBRC 14216 / KM-6054</strain>
    </source>
</reference>
<dbReference type="NCBIfam" id="TIGR01733">
    <property type="entry name" value="AA-adenyl-dom"/>
    <property type="match status" value="1"/>
</dbReference>
<dbReference type="GO" id="GO:0044550">
    <property type="term" value="P:secondary metabolite biosynthetic process"/>
    <property type="evidence" value="ECO:0007669"/>
    <property type="project" value="TreeGrafter"/>
</dbReference>
<organism evidence="2 3">
    <name type="scientific">Kitasatospora setae (strain ATCC 33774 / DSM 43861 / JCM 3304 / KCC A-0304 / NBRC 14216 / KM-6054)</name>
    <name type="common">Streptomyces setae</name>
    <dbReference type="NCBI Taxonomy" id="452652"/>
    <lineage>
        <taxon>Bacteria</taxon>
        <taxon>Bacillati</taxon>
        <taxon>Actinomycetota</taxon>
        <taxon>Actinomycetes</taxon>
        <taxon>Kitasatosporales</taxon>
        <taxon>Streptomycetaceae</taxon>
        <taxon>Kitasatospora</taxon>
    </lineage>
</organism>
<sequence>MNRPLYEWFAGSAARHPELPALEVDGEVLTYRELERRAAALAGRLTARAGGRPRRVALLAARNAATYTAYLAAQRIGAAVVPLNPGHPADRNRLVIEAADPDLVVAADPGGPRSRPAPDRPLLTLPAEPAGADAAVVRPDAARTAYILFTSGSTGRPKGVPISHANASAYLARAIVQHRLSPGCRVSQTFDLTFDPSVFDLFAAWGAGATVVVPQRADLLAPGDFIAERRLTHWFSVPSVVTVAERLGTLTRRTGTALRHSVFIGEPLTLQQARTWAEAFPGTGVENVYGPTELTVACTWFRLPGRPADWPATGNGTVPIGTPHEGLEHLVVDPDGRPAREGELCVRGAQRFPGYLDPRDNAGRFAAVADGRAQPWNGAGPPGPELYYRTGDLVRVGADGLLHLGRLDDQVKLSGHRVELGEIEAVLRDFPGVTEAAVVQAGGGVHAFCAGPVDLAALERWLPTRLPLHMRPGGCTRLAALPLNVNGKIDRLALRRLAPGPDAG</sequence>
<accession>E4ND63</accession>
<dbReference type="PANTHER" id="PTHR45527:SF1">
    <property type="entry name" value="FATTY ACID SYNTHASE"/>
    <property type="match status" value="1"/>
</dbReference>
<dbReference type="eggNOG" id="COG1020">
    <property type="taxonomic scope" value="Bacteria"/>
</dbReference>
<dbReference type="InterPro" id="IPR000873">
    <property type="entry name" value="AMP-dep_synth/lig_dom"/>
</dbReference>
<dbReference type="HOGENOM" id="CLU_000022_2_12_11"/>
<dbReference type="PROSITE" id="PS00455">
    <property type="entry name" value="AMP_BINDING"/>
    <property type="match status" value="1"/>
</dbReference>
<evidence type="ECO:0000313" key="3">
    <source>
        <dbReference type="Proteomes" id="UP000007076"/>
    </source>
</evidence>
<dbReference type="InterPro" id="IPR020845">
    <property type="entry name" value="AMP-binding_CS"/>
</dbReference>
<dbReference type="InterPro" id="IPR010071">
    <property type="entry name" value="AA_adenyl_dom"/>
</dbReference>
<dbReference type="SUPFAM" id="SSF56801">
    <property type="entry name" value="Acetyl-CoA synthetase-like"/>
    <property type="match status" value="1"/>
</dbReference>
<dbReference type="KEGG" id="ksk:KSE_33340"/>
<name>E4ND63_KITSK</name>
<gene>
    <name evidence="2" type="ordered locus">KSE_33340</name>
</gene>
<dbReference type="RefSeq" id="WP_014136451.1">
    <property type="nucleotide sequence ID" value="NC_016109.1"/>
</dbReference>
<dbReference type="GO" id="GO:0043041">
    <property type="term" value="P:amino acid activation for nonribosomal peptide biosynthetic process"/>
    <property type="evidence" value="ECO:0007669"/>
    <property type="project" value="TreeGrafter"/>
</dbReference>
<keyword evidence="3" id="KW-1185">Reference proteome</keyword>
<dbReference type="AlphaFoldDB" id="E4ND63"/>
<dbReference type="Gene3D" id="3.30.300.30">
    <property type="match status" value="1"/>
</dbReference>
<proteinExistence type="predicted"/>
<dbReference type="InterPro" id="IPR045851">
    <property type="entry name" value="AMP-bd_C_sf"/>
</dbReference>
<dbReference type="PATRIC" id="fig|452652.3.peg.3341"/>
<dbReference type="PANTHER" id="PTHR45527">
    <property type="entry name" value="NONRIBOSOMAL PEPTIDE SYNTHETASE"/>
    <property type="match status" value="1"/>
</dbReference>
<evidence type="ECO:0000259" key="1">
    <source>
        <dbReference type="Pfam" id="PF00501"/>
    </source>
</evidence>
<dbReference type="EMBL" id="AP010968">
    <property type="protein sequence ID" value="BAJ29144.1"/>
    <property type="molecule type" value="Genomic_DNA"/>
</dbReference>
<feature type="domain" description="AMP-dependent synthetase/ligase" evidence="1">
    <location>
        <begin position="11"/>
        <end position="356"/>
    </location>
</feature>
<evidence type="ECO:0000313" key="2">
    <source>
        <dbReference type="EMBL" id="BAJ29144.1"/>
    </source>
</evidence>
<dbReference type="GO" id="GO:0005737">
    <property type="term" value="C:cytoplasm"/>
    <property type="evidence" value="ECO:0007669"/>
    <property type="project" value="TreeGrafter"/>
</dbReference>
<dbReference type="Gene3D" id="3.40.50.12780">
    <property type="entry name" value="N-terminal domain of ligase-like"/>
    <property type="match status" value="1"/>
</dbReference>
<dbReference type="STRING" id="452652.KSE_33340"/>
<dbReference type="Pfam" id="PF00501">
    <property type="entry name" value="AMP-binding"/>
    <property type="match status" value="1"/>
</dbReference>